<gene>
    <name evidence="8" type="primary">panC</name>
    <name evidence="9" type="ORF">SAMN04489859_10796</name>
</gene>
<dbReference type="STRING" id="34002.SAMN04489859_10796"/>
<feature type="binding site" evidence="8">
    <location>
        <position position="158"/>
    </location>
    <ligand>
        <name>(R)-pantoate</name>
        <dbReference type="ChEBI" id="CHEBI:15980"/>
    </ligand>
</feature>
<feature type="binding site" evidence="8">
    <location>
        <begin position="152"/>
        <end position="155"/>
    </location>
    <ligand>
        <name>ATP</name>
        <dbReference type="ChEBI" id="CHEBI:30616"/>
    </ligand>
</feature>
<dbReference type="UniPathway" id="UPA00028">
    <property type="reaction ID" value="UER00005"/>
</dbReference>
<evidence type="ECO:0000256" key="1">
    <source>
        <dbReference type="ARBA" id="ARBA00004990"/>
    </source>
</evidence>
<dbReference type="Pfam" id="PF02569">
    <property type="entry name" value="Pantoate_ligase"/>
    <property type="match status" value="1"/>
</dbReference>
<sequence>MQICRSKQSMRDCVAEWRASGRRVALVPTMGALHRGHLALCRHARDWLDARGGGRLVTSVFVNPTQFGPNEDLATYPRDEEGDLRLLRDIGADAAFLPSVQDIYRPGAQTVVEVTRLSRILTGKLRPGHFRGVTTVVSKLFNIIGPDAAAFGEKDYQQLTVIRQMVADLDMPVQIIGVPTVREADGLAMSSRNLRLTPQDRAAAPILCQALNRAEQMIATGATLPATLQELRRHLATEPRAEICSIDIRDADDLSRITTIRQPVVILLAVRFGTVMLIDQRVACP</sequence>
<proteinExistence type="inferred from homology"/>
<feature type="binding site" evidence="8">
    <location>
        <position position="181"/>
    </location>
    <ligand>
        <name>ATP</name>
        <dbReference type="ChEBI" id="CHEBI:30616"/>
    </ligand>
</feature>
<dbReference type="NCBIfam" id="TIGR00018">
    <property type="entry name" value="panC"/>
    <property type="match status" value="1"/>
</dbReference>
<comment type="subunit">
    <text evidence="8">Homodimer.</text>
</comment>
<feature type="active site" description="Proton donor" evidence="8">
    <location>
        <position position="37"/>
    </location>
</feature>
<evidence type="ECO:0000256" key="7">
    <source>
        <dbReference type="ARBA" id="ARBA00048258"/>
    </source>
</evidence>
<comment type="subcellular location">
    <subcellularLocation>
        <location evidence="8">Cytoplasm</location>
    </subcellularLocation>
</comment>
<evidence type="ECO:0000313" key="9">
    <source>
        <dbReference type="EMBL" id="SEO36469.1"/>
    </source>
</evidence>
<dbReference type="InterPro" id="IPR014729">
    <property type="entry name" value="Rossmann-like_a/b/a_fold"/>
</dbReference>
<comment type="function">
    <text evidence="8">Catalyzes the condensation of pantoate with beta-alanine in an ATP-dependent reaction via a pantoyl-adenylate intermediate.</text>
</comment>
<dbReference type="PANTHER" id="PTHR21299:SF1">
    <property type="entry name" value="PANTOATE--BETA-ALANINE LIGASE"/>
    <property type="match status" value="1"/>
</dbReference>
<dbReference type="GO" id="GO:0004592">
    <property type="term" value="F:pantoate-beta-alanine ligase activity"/>
    <property type="evidence" value="ECO:0007669"/>
    <property type="project" value="UniProtKB-UniRule"/>
</dbReference>
<keyword evidence="5 8" id="KW-0547">Nucleotide-binding</keyword>
<evidence type="ECO:0000256" key="8">
    <source>
        <dbReference type="HAMAP-Rule" id="MF_00158"/>
    </source>
</evidence>
<evidence type="ECO:0000256" key="2">
    <source>
        <dbReference type="ARBA" id="ARBA00009256"/>
    </source>
</evidence>
<dbReference type="Proteomes" id="UP000199054">
    <property type="component" value="Unassembled WGS sequence"/>
</dbReference>
<dbReference type="Gene3D" id="3.30.1300.10">
    <property type="entry name" value="Pantoate-beta-alanine ligase, C-terminal domain"/>
    <property type="match status" value="1"/>
</dbReference>
<dbReference type="InterPro" id="IPR042176">
    <property type="entry name" value="Pantoate_ligase_C"/>
</dbReference>
<accession>A0A1H8P3G0</accession>
<keyword evidence="8" id="KW-0963">Cytoplasm</keyword>
<feature type="binding site" evidence="8">
    <location>
        <begin position="189"/>
        <end position="192"/>
    </location>
    <ligand>
        <name>ATP</name>
        <dbReference type="ChEBI" id="CHEBI:30616"/>
    </ligand>
</feature>
<comment type="similarity">
    <text evidence="2 8">Belongs to the pantothenate synthetase family.</text>
</comment>
<dbReference type="OrthoDB" id="9773087at2"/>
<dbReference type="PANTHER" id="PTHR21299">
    <property type="entry name" value="CYTIDYLATE KINASE/PANTOATE-BETA-ALANINE LIGASE"/>
    <property type="match status" value="1"/>
</dbReference>
<evidence type="ECO:0000256" key="5">
    <source>
        <dbReference type="ARBA" id="ARBA00022741"/>
    </source>
</evidence>
<evidence type="ECO:0000256" key="6">
    <source>
        <dbReference type="ARBA" id="ARBA00022840"/>
    </source>
</evidence>
<keyword evidence="3 8" id="KW-0436">Ligase</keyword>
<dbReference type="GO" id="GO:0005829">
    <property type="term" value="C:cytosol"/>
    <property type="evidence" value="ECO:0007669"/>
    <property type="project" value="TreeGrafter"/>
</dbReference>
<dbReference type="InterPro" id="IPR003721">
    <property type="entry name" value="Pantoate_ligase"/>
</dbReference>
<dbReference type="RefSeq" id="WP_090617885.1">
    <property type="nucleotide sequence ID" value="NZ_CP067124.1"/>
</dbReference>
<comment type="catalytic activity">
    <reaction evidence="7 8">
        <text>(R)-pantoate + beta-alanine + ATP = (R)-pantothenate + AMP + diphosphate + H(+)</text>
        <dbReference type="Rhea" id="RHEA:10912"/>
        <dbReference type="ChEBI" id="CHEBI:15378"/>
        <dbReference type="ChEBI" id="CHEBI:15980"/>
        <dbReference type="ChEBI" id="CHEBI:29032"/>
        <dbReference type="ChEBI" id="CHEBI:30616"/>
        <dbReference type="ChEBI" id="CHEBI:33019"/>
        <dbReference type="ChEBI" id="CHEBI:57966"/>
        <dbReference type="ChEBI" id="CHEBI:456215"/>
        <dbReference type="EC" id="6.3.2.1"/>
    </reaction>
</comment>
<keyword evidence="10" id="KW-1185">Reference proteome</keyword>
<comment type="pathway">
    <text evidence="1 8">Cofactor biosynthesis; (R)-pantothenate biosynthesis; (R)-pantothenate from (R)-pantoate and beta-alanine: step 1/1.</text>
</comment>
<name>A0A1H8P3G0_9RHOB</name>
<dbReference type="CDD" id="cd00560">
    <property type="entry name" value="PanC"/>
    <property type="match status" value="1"/>
</dbReference>
<feature type="binding site" evidence="8">
    <location>
        <position position="66"/>
    </location>
    <ligand>
        <name>(R)-pantoate</name>
        <dbReference type="ChEBI" id="CHEBI:15980"/>
    </ligand>
</feature>
<evidence type="ECO:0000256" key="4">
    <source>
        <dbReference type="ARBA" id="ARBA00022655"/>
    </source>
</evidence>
<organism evidence="9 10">
    <name type="scientific">Paracoccus alcaliphilus</name>
    <dbReference type="NCBI Taxonomy" id="34002"/>
    <lineage>
        <taxon>Bacteria</taxon>
        <taxon>Pseudomonadati</taxon>
        <taxon>Pseudomonadota</taxon>
        <taxon>Alphaproteobacteria</taxon>
        <taxon>Rhodobacterales</taxon>
        <taxon>Paracoccaceae</taxon>
        <taxon>Paracoccus</taxon>
    </lineage>
</organism>
<reference evidence="9 10" key="1">
    <citation type="submission" date="2016-10" db="EMBL/GenBank/DDBJ databases">
        <authorList>
            <person name="de Groot N.N."/>
        </authorList>
    </citation>
    <scope>NUCLEOTIDE SEQUENCE [LARGE SCALE GENOMIC DNA]</scope>
    <source>
        <strain evidence="9 10">DSM 8512</strain>
    </source>
</reference>
<dbReference type="EC" id="6.3.2.1" evidence="8"/>
<dbReference type="GO" id="GO:0005524">
    <property type="term" value="F:ATP binding"/>
    <property type="evidence" value="ECO:0007669"/>
    <property type="project" value="UniProtKB-KW"/>
</dbReference>
<protein>
    <recommendedName>
        <fullName evidence="8">Pantothenate synthetase</fullName>
        <shortName evidence="8">PS</shortName>
        <ecNumber evidence="8">6.3.2.1</ecNumber>
    </recommendedName>
    <alternativeName>
        <fullName evidence="8">Pantoate--beta-alanine ligase</fullName>
    </alternativeName>
    <alternativeName>
        <fullName evidence="8">Pantoate-activating enzyme</fullName>
    </alternativeName>
</protein>
<dbReference type="HAMAP" id="MF_00158">
    <property type="entry name" value="PanC"/>
    <property type="match status" value="1"/>
</dbReference>
<comment type="miscellaneous">
    <text evidence="8">The reaction proceeds by a bi uni uni bi ping pong mechanism.</text>
</comment>
<dbReference type="GO" id="GO:0015940">
    <property type="term" value="P:pantothenate biosynthetic process"/>
    <property type="evidence" value="ECO:0007669"/>
    <property type="project" value="UniProtKB-UniRule"/>
</dbReference>
<dbReference type="EMBL" id="FODE01000079">
    <property type="protein sequence ID" value="SEO36469.1"/>
    <property type="molecule type" value="Genomic_DNA"/>
</dbReference>
<feature type="binding site" evidence="8">
    <location>
        <position position="66"/>
    </location>
    <ligand>
        <name>beta-alanine</name>
        <dbReference type="ChEBI" id="CHEBI:57966"/>
    </ligand>
</feature>
<evidence type="ECO:0000313" key="10">
    <source>
        <dbReference type="Proteomes" id="UP000199054"/>
    </source>
</evidence>
<evidence type="ECO:0000256" key="3">
    <source>
        <dbReference type="ARBA" id="ARBA00022598"/>
    </source>
</evidence>
<dbReference type="Gene3D" id="3.40.50.620">
    <property type="entry name" value="HUPs"/>
    <property type="match status" value="1"/>
</dbReference>
<keyword evidence="4 8" id="KW-0566">Pantothenate biosynthesis</keyword>
<feature type="binding site" evidence="8">
    <location>
        <begin position="30"/>
        <end position="37"/>
    </location>
    <ligand>
        <name>ATP</name>
        <dbReference type="ChEBI" id="CHEBI:30616"/>
    </ligand>
</feature>
<keyword evidence="6 8" id="KW-0067">ATP-binding</keyword>
<dbReference type="SUPFAM" id="SSF52374">
    <property type="entry name" value="Nucleotidylyl transferase"/>
    <property type="match status" value="1"/>
</dbReference>
<dbReference type="AlphaFoldDB" id="A0A1H8P3G0"/>